<dbReference type="Pfam" id="PF01128">
    <property type="entry name" value="IspD"/>
    <property type="match status" value="1"/>
</dbReference>
<dbReference type="PANTHER" id="PTHR32125">
    <property type="entry name" value="2-C-METHYL-D-ERYTHRITOL 4-PHOSPHATE CYTIDYLYLTRANSFERASE, CHLOROPLASTIC"/>
    <property type="match status" value="1"/>
</dbReference>
<keyword evidence="3" id="KW-0414">Isoprene biosynthesis</keyword>
<feature type="site" description="Transition state stabilizer" evidence="3">
    <location>
        <position position="23"/>
    </location>
</feature>
<dbReference type="EC" id="2.7.7.60" evidence="3"/>
<proteinExistence type="inferred from homology"/>
<evidence type="ECO:0000256" key="2">
    <source>
        <dbReference type="ARBA" id="ARBA00022695"/>
    </source>
</evidence>
<dbReference type="PANTHER" id="PTHR32125:SF4">
    <property type="entry name" value="2-C-METHYL-D-ERYTHRITOL 4-PHOSPHATE CYTIDYLYLTRANSFERASE, CHLOROPLASTIC"/>
    <property type="match status" value="1"/>
</dbReference>
<dbReference type="GO" id="GO:0050518">
    <property type="term" value="F:2-C-methyl-D-erythritol 4-phosphate cytidylyltransferase activity"/>
    <property type="evidence" value="ECO:0007669"/>
    <property type="project" value="UniProtKB-UniRule"/>
</dbReference>
<dbReference type="HAMAP" id="MF_00108">
    <property type="entry name" value="IspD"/>
    <property type="match status" value="1"/>
</dbReference>
<dbReference type="CDD" id="cd02516">
    <property type="entry name" value="CDP-ME_synthetase"/>
    <property type="match status" value="1"/>
</dbReference>
<protein>
    <recommendedName>
        <fullName evidence="3">2-C-methyl-D-erythritol 4-phosphate cytidylyltransferase</fullName>
        <ecNumber evidence="3">2.7.7.60</ecNumber>
    </recommendedName>
    <alternativeName>
        <fullName evidence="3">4-diphosphocytidyl-2C-methyl-D-erythritol synthase</fullName>
    </alternativeName>
    <alternativeName>
        <fullName evidence="3">MEP cytidylyltransferase</fullName>
        <shortName evidence="3">MCT</shortName>
    </alternativeName>
</protein>
<gene>
    <name evidence="3 4" type="primary">ispD</name>
    <name evidence="4" type="ORF">SAMEA4412673_01519</name>
</gene>
<evidence type="ECO:0000256" key="1">
    <source>
        <dbReference type="ARBA" id="ARBA00022679"/>
    </source>
</evidence>
<dbReference type="Proteomes" id="UP000215355">
    <property type="component" value="Chromosome 1"/>
</dbReference>
<feature type="site" description="Positions MEP for the nucleophilic attack" evidence="3">
    <location>
        <position position="213"/>
    </location>
</feature>
<name>A0AAJ5BZT7_9SPHI</name>
<dbReference type="InterPro" id="IPR001228">
    <property type="entry name" value="IspD"/>
</dbReference>
<organism evidence="4 5">
    <name type="scientific">Sphingobacterium mizutaii</name>
    <dbReference type="NCBI Taxonomy" id="1010"/>
    <lineage>
        <taxon>Bacteria</taxon>
        <taxon>Pseudomonadati</taxon>
        <taxon>Bacteroidota</taxon>
        <taxon>Sphingobacteriia</taxon>
        <taxon>Sphingobacteriales</taxon>
        <taxon>Sphingobacteriaceae</taxon>
        <taxon>Sphingobacterium</taxon>
    </lineage>
</organism>
<dbReference type="SUPFAM" id="SSF53448">
    <property type="entry name" value="Nucleotide-diphospho-sugar transferases"/>
    <property type="match status" value="1"/>
</dbReference>
<evidence type="ECO:0000313" key="4">
    <source>
        <dbReference type="EMBL" id="SNV48268.1"/>
    </source>
</evidence>
<dbReference type="InterPro" id="IPR029044">
    <property type="entry name" value="Nucleotide-diphossugar_trans"/>
</dbReference>
<comment type="function">
    <text evidence="3">Catalyzes the formation of 4-diphosphocytidyl-2-C-methyl-D-erythritol from CTP and 2-C-methyl-D-erythritol 4-phosphate (MEP).</text>
</comment>
<evidence type="ECO:0000256" key="3">
    <source>
        <dbReference type="HAMAP-Rule" id="MF_00108"/>
    </source>
</evidence>
<accession>A0AAJ5BZT7</accession>
<dbReference type="EMBL" id="LT906468">
    <property type="protein sequence ID" value="SNV48268.1"/>
    <property type="molecule type" value="Genomic_DNA"/>
</dbReference>
<dbReference type="FunFam" id="3.90.550.10:FF:000003">
    <property type="entry name" value="2-C-methyl-D-erythritol 4-phosphate cytidylyltransferase"/>
    <property type="match status" value="1"/>
</dbReference>
<sequence>MSTHFVIIVAAGTGSRLGGNLPKQFLQLDEKPILMHTLEKFAASQSNPQIVLVLSEQMFALWDELCKEFDFHIPHQVTKGGNSRFQSVKNGIEFIKGSPKLSQESKIAVHDGARPMVSSKLIDELYSTCNVDKPAVIPAVQSTNSVRMGNQDQNHAVDRQMVWLVQTPQLFMSNLLIEAYEQPEENYFTDDASVVEKLSNNLYLLPGDQQNLKITFEEDIAIAQQLFNKIKRYL</sequence>
<dbReference type="InterPro" id="IPR034683">
    <property type="entry name" value="IspD/TarI"/>
</dbReference>
<dbReference type="AlphaFoldDB" id="A0AAJ5BZT7"/>
<comment type="similarity">
    <text evidence="3">Belongs to the IspD/TarI cytidylyltransferase family. IspD subfamily.</text>
</comment>
<keyword evidence="1 3" id="KW-0808">Transferase</keyword>
<dbReference type="Gene3D" id="3.90.550.10">
    <property type="entry name" value="Spore Coat Polysaccharide Biosynthesis Protein SpsA, Chain A"/>
    <property type="match status" value="1"/>
</dbReference>
<dbReference type="KEGG" id="smiz:4412673_01519"/>
<keyword evidence="2 3" id="KW-0548">Nucleotidyltransferase</keyword>
<dbReference type="RefSeq" id="WP_093095441.1">
    <property type="nucleotide sequence ID" value="NZ_FNGK01000001.1"/>
</dbReference>
<dbReference type="GO" id="GO:0019288">
    <property type="term" value="P:isopentenyl diphosphate biosynthetic process, methylerythritol 4-phosphate pathway"/>
    <property type="evidence" value="ECO:0007669"/>
    <property type="project" value="UniProtKB-UniRule"/>
</dbReference>
<comment type="catalytic activity">
    <reaction evidence="3">
        <text>2-C-methyl-D-erythritol 4-phosphate + CTP + H(+) = 4-CDP-2-C-methyl-D-erythritol + diphosphate</text>
        <dbReference type="Rhea" id="RHEA:13429"/>
        <dbReference type="ChEBI" id="CHEBI:15378"/>
        <dbReference type="ChEBI" id="CHEBI:33019"/>
        <dbReference type="ChEBI" id="CHEBI:37563"/>
        <dbReference type="ChEBI" id="CHEBI:57823"/>
        <dbReference type="ChEBI" id="CHEBI:58262"/>
        <dbReference type="EC" id="2.7.7.60"/>
    </reaction>
</comment>
<reference evidence="4 5" key="1">
    <citation type="submission" date="2017-06" db="EMBL/GenBank/DDBJ databases">
        <authorList>
            <consortium name="Pathogen Informatics"/>
        </authorList>
    </citation>
    <scope>NUCLEOTIDE SEQUENCE [LARGE SCALE GENOMIC DNA]</scope>
    <source>
        <strain evidence="4 5">NCTC12149</strain>
    </source>
</reference>
<dbReference type="NCBIfam" id="TIGR00453">
    <property type="entry name" value="ispD"/>
    <property type="match status" value="1"/>
</dbReference>
<comment type="pathway">
    <text evidence="3">Isoprenoid biosynthesis; isopentenyl diphosphate biosynthesis via DXP pathway; isopentenyl diphosphate from 1-deoxy-D-xylulose 5-phosphate: step 2/6.</text>
</comment>
<evidence type="ECO:0000313" key="5">
    <source>
        <dbReference type="Proteomes" id="UP000215355"/>
    </source>
</evidence>
<dbReference type="NCBIfam" id="NF001186">
    <property type="entry name" value="PRK00155.2-3"/>
    <property type="match status" value="1"/>
</dbReference>
<feature type="site" description="Positions MEP for the nucleophilic attack" evidence="3">
    <location>
        <position position="159"/>
    </location>
</feature>
<dbReference type="InterPro" id="IPR050088">
    <property type="entry name" value="IspD/TarI_cytidylyltransf_bact"/>
</dbReference>
<feature type="site" description="Transition state stabilizer" evidence="3">
    <location>
        <position position="16"/>
    </location>
</feature>